<proteinExistence type="predicted"/>
<evidence type="ECO:0000313" key="1">
    <source>
        <dbReference type="EMBL" id="TFH81797.1"/>
    </source>
</evidence>
<dbReference type="Proteomes" id="UP000297555">
    <property type="component" value="Unassembled WGS sequence"/>
</dbReference>
<reference evidence="1 2" key="1">
    <citation type="submission" date="2019-03" db="EMBL/GenBank/DDBJ databases">
        <title>Draft genome sequence of humic substances-degrading Pseudomonas kribbensis CHA-19 from forest soil.</title>
        <authorList>
            <person name="Kim D."/>
        </authorList>
    </citation>
    <scope>NUCLEOTIDE SEQUENCE [LARGE SCALE GENOMIC DNA]</scope>
    <source>
        <strain evidence="1 2">CHA-19</strain>
    </source>
</reference>
<name>A0A4Y8VN09_9PSED</name>
<organism evidence="1 2">
    <name type="scientific">Pseudomonas kribbensis</name>
    <dbReference type="NCBI Taxonomy" id="1628086"/>
    <lineage>
        <taxon>Bacteria</taxon>
        <taxon>Pseudomonadati</taxon>
        <taxon>Pseudomonadota</taxon>
        <taxon>Gammaproteobacteria</taxon>
        <taxon>Pseudomonadales</taxon>
        <taxon>Pseudomonadaceae</taxon>
        <taxon>Pseudomonas</taxon>
    </lineage>
</organism>
<comment type="caution">
    <text evidence="1">The sequence shown here is derived from an EMBL/GenBank/DDBJ whole genome shotgun (WGS) entry which is preliminary data.</text>
</comment>
<gene>
    <name evidence="1" type="ORF">E4J90_09470</name>
</gene>
<dbReference type="RefSeq" id="WP_134826121.1">
    <property type="nucleotide sequence ID" value="NZ_SPDQ01000011.1"/>
</dbReference>
<evidence type="ECO:0008006" key="3">
    <source>
        <dbReference type="Google" id="ProtNLM"/>
    </source>
</evidence>
<sequence length="174" mass="19060">MLTESAQELMRQERTRIMESEPIHGLESDVVRLFVESFQTGNYEDRIPMGEYDTIICEFVLRYGRADIVVFHVDGSASVIEVKDGTKGYGHVVAGIGQVALYACQLAMAKGTLKQVRKCLLWTSPGSLEADAVIESACEAAGVIALPWPELGLLMANGEAVRRVMMGEVEHGRA</sequence>
<protein>
    <recommendedName>
        <fullName evidence="3">DUF91 domain-containing protein</fullName>
    </recommendedName>
</protein>
<dbReference type="EMBL" id="SPDQ01000011">
    <property type="protein sequence ID" value="TFH81797.1"/>
    <property type="molecule type" value="Genomic_DNA"/>
</dbReference>
<accession>A0A4Y8VN09</accession>
<dbReference type="AlphaFoldDB" id="A0A4Y8VN09"/>
<evidence type="ECO:0000313" key="2">
    <source>
        <dbReference type="Proteomes" id="UP000297555"/>
    </source>
</evidence>
<dbReference type="OrthoDB" id="7041825at2"/>